<feature type="compositionally biased region" description="Basic and acidic residues" evidence="1">
    <location>
        <begin position="42"/>
        <end position="51"/>
    </location>
</feature>
<protein>
    <submittedName>
        <fullName evidence="2">Uncharacterized protein</fullName>
    </submittedName>
</protein>
<name>A0AAV4NY63_9ARAC</name>
<dbReference type="AlphaFoldDB" id="A0AAV4NY63"/>
<evidence type="ECO:0000313" key="2">
    <source>
        <dbReference type="EMBL" id="GIX89887.1"/>
    </source>
</evidence>
<sequence>MRSSLITEFPIFPVIRVNKKNLGKRTIYAVTITRENASQTSSHERFHDKHQPSRRRLIPRNPTPSLSRIPVNRTRNISGRALECLPHRFRRLELPDSNCGIVGTLFLSLISPTLKPTLPHSSF</sequence>
<evidence type="ECO:0000313" key="3">
    <source>
        <dbReference type="Proteomes" id="UP001054837"/>
    </source>
</evidence>
<reference evidence="2 3" key="1">
    <citation type="submission" date="2021-06" db="EMBL/GenBank/DDBJ databases">
        <title>Caerostris darwini draft genome.</title>
        <authorList>
            <person name="Kono N."/>
            <person name="Arakawa K."/>
        </authorList>
    </citation>
    <scope>NUCLEOTIDE SEQUENCE [LARGE SCALE GENOMIC DNA]</scope>
</reference>
<gene>
    <name evidence="2" type="ORF">CDAR_9481</name>
</gene>
<proteinExistence type="predicted"/>
<organism evidence="2 3">
    <name type="scientific">Caerostris darwini</name>
    <dbReference type="NCBI Taxonomy" id="1538125"/>
    <lineage>
        <taxon>Eukaryota</taxon>
        <taxon>Metazoa</taxon>
        <taxon>Ecdysozoa</taxon>
        <taxon>Arthropoda</taxon>
        <taxon>Chelicerata</taxon>
        <taxon>Arachnida</taxon>
        <taxon>Araneae</taxon>
        <taxon>Araneomorphae</taxon>
        <taxon>Entelegynae</taxon>
        <taxon>Araneoidea</taxon>
        <taxon>Araneidae</taxon>
        <taxon>Caerostris</taxon>
    </lineage>
</organism>
<accession>A0AAV4NY63</accession>
<dbReference type="Proteomes" id="UP001054837">
    <property type="component" value="Unassembled WGS sequence"/>
</dbReference>
<dbReference type="EMBL" id="BPLQ01002198">
    <property type="protein sequence ID" value="GIX89887.1"/>
    <property type="molecule type" value="Genomic_DNA"/>
</dbReference>
<evidence type="ECO:0000256" key="1">
    <source>
        <dbReference type="SAM" id="MobiDB-lite"/>
    </source>
</evidence>
<feature type="region of interest" description="Disordered" evidence="1">
    <location>
        <begin position="37"/>
        <end position="70"/>
    </location>
</feature>
<keyword evidence="3" id="KW-1185">Reference proteome</keyword>
<comment type="caution">
    <text evidence="2">The sequence shown here is derived from an EMBL/GenBank/DDBJ whole genome shotgun (WGS) entry which is preliminary data.</text>
</comment>